<feature type="compositionally biased region" description="Low complexity" evidence="1">
    <location>
        <begin position="1"/>
        <end position="10"/>
    </location>
</feature>
<proteinExistence type="predicted"/>
<gene>
    <name evidence="2" type="ORF">DB31_2269</name>
</gene>
<reference evidence="2 3" key="1">
    <citation type="submission" date="2014-04" db="EMBL/GenBank/DDBJ databases">
        <title>Genome assembly of Hyalangium minutum DSM 14724.</title>
        <authorList>
            <person name="Sharma G."/>
            <person name="Subramanian S."/>
        </authorList>
    </citation>
    <scope>NUCLEOTIDE SEQUENCE [LARGE SCALE GENOMIC DNA]</scope>
    <source>
        <strain evidence="2 3">DSM 14724</strain>
    </source>
</reference>
<feature type="region of interest" description="Disordered" evidence="1">
    <location>
        <begin position="1"/>
        <end position="33"/>
    </location>
</feature>
<dbReference type="STRING" id="394096.DB31_2269"/>
<protein>
    <submittedName>
        <fullName evidence="2">Uncharacterized protein</fullName>
    </submittedName>
</protein>
<organism evidence="2 3">
    <name type="scientific">Hyalangium minutum</name>
    <dbReference type="NCBI Taxonomy" id="394096"/>
    <lineage>
        <taxon>Bacteria</taxon>
        <taxon>Pseudomonadati</taxon>
        <taxon>Myxococcota</taxon>
        <taxon>Myxococcia</taxon>
        <taxon>Myxococcales</taxon>
        <taxon>Cystobacterineae</taxon>
        <taxon>Archangiaceae</taxon>
        <taxon>Hyalangium</taxon>
    </lineage>
</organism>
<dbReference type="AlphaFoldDB" id="A0A085W844"/>
<dbReference type="EMBL" id="JMCB01000015">
    <property type="protein sequence ID" value="KFE63857.1"/>
    <property type="molecule type" value="Genomic_DNA"/>
</dbReference>
<accession>A0A085W844</accession>
<evidence type="ECO:0000256" key="1">
    <source>
        <dbReference type="SAM" id="MobiDB-lite"/>
    </source>
</evidence>
<evidence type="ECO:0000313" key="2">
    <source>
        <dbReference type="EMBL" id="KFE63857.1"/>
    </source>
</evidence>
<keyword evidence="3" id="KW-1185">Reference proteome</keyword>
<comment type="caution">
    <text evidence="2">The sequence shown here is derived from an EMBL/GenBank/DDBJ whole genome shotgun (WGS) entry which is preliminary data.</text>
</comment>
<dbReference type="Proteomes" id="UP000028725">
    <property type="component" value="Unassembled WGS sequence"/>
</dbReference>
<sequence length="51" mass="5337">MVGDGTADDPAANDDDAGAFGQGDVRHSGGAYRRTVRAVVFRKASRRTSTP</sequence>
<evidence type="ECO:0000313" key="3">
    <source>
        <dbReference type="Proteomes" id="UP000028725"/>
    </source>
</evidence>
<name>A0A085W844_9BACT</name>